<comment type="caution">
    <text evidence="1">The sequence shown here is derived from an EMBL/GenBank/DDBJ whole genome shotgun (WGS) entry which is preliminary data.</text>
</comment>
<reference evidence="2" key="1">
    <citation type="journal article" date="2023" name="Front. Plant Sci.">
        <title>Chromosomal-level genome assembly of Melastoma candidum provides insights into trichome evolution.</title>
        <authorList>
            <person name="Zhong Y."/>
            <person name="Wu W."/>
            <person name="Sun C."/>
            <person name="Zou P."/>
            <person name="Liu Y."/>
            <person name="Dai S."/>
            <person name="Zhou R."/>
        </authorList>
    </citation>
    <scope>NUCLEOTIDE SEQUENCE [LARGE SCALE GENOMIC DNA]</scope>
</reference>
<dbReference type="Proteomes" id="UP001057402">
    <property type="component" value="Chromosome 6"/>
</dbReference>
<dbReference type="EMBL" id="CM042885">
    <property type="protein sequence ID" value="KAI4364851.1"/>
    <property type="molecule type" value="Genomic_DNA"/>
</dbReference>
<accession>A0ACB9QEV9</accession>
<name>A0ACB9QEV9_9MYRT</name>
<sequence length="358" mass="38281">MPDPTDPRQPCPPEPPMSSPDLVCAASAAVTALSKLARFPSAADAAERALAALSELGPVVGRPSAGDGAVGRELVGNVDMSGGQVAIGVENGPDSLNGSSQVISSDEASKCLGDGVSNQQEHTAWCEICRVGCNSFKILEHHKNGKRHKKNLQRIEELKKIVHVSANMQDQGNSGVGDVVEGEAAGKIPDDFDRDPRLENNRPTVQEPSEQRNSPCKKRESIGSGAIAKRVKNMVDPVVCSICNIKCDTSEVFNKHLSGKKHISKVKRSQVRQPGNREIGLRAVYLNYPTSQVPPSQGSEYQFLIPGGSYLPPMPQAYMPLPPQVHGRTEGNNLVGPFQRPRPQAPDGSVSLNSRPGV</sequence>
<evidence type="ECO:0000313" key="2">
    <source>
        <dbReference type="Proteomes" id="UP001057402"/>
    </source>
</evidence>
<evidence type="ECO:0000313" key="1">
    <source>
        <dbReference type="EMBL" id="KAI4364851.1"/>
    </source>
</evidence>
<gene>
    <name evidence="1" type="ORF">MLD38_020888</name>
</gene>
<organism evidence="1 2">
    <name type="scientific">Melastoma candidum</name>
    <dbReference type="NCBI Taxonomy" id="119954"/>
    <lineage>
        <taxon>Eukaryota</taxon>
        <taxon>Viridiplantae</taxon>
        <taxon>Streptophyta</taxon>
        <taxon>Embryophyta</taxon>
        <taxon>Tracheophyta</taxon>
        <taxon>Spermatophyta</taxon>
        <taxon>Magnoliopsida</taxon>
        <taxon>eudicotyledons</taxon>
        <taxon>Gunneridae</taxon>
        <taxon>Pentapetalae</taxon>
        <taxon>rosids</taxon>
        <taxon>malvids</taxon>
        <taxon>Myrtales</taxon>
        <taxon>Melastomataceae</taxon>
        <taxon>Melastomatoideae</taxon>
        <taxon>Melastomateae</taxon>
        <taxon>Melastoma</taxon>
    </lineage>
</organism>
<protein>
    <submittedName>
        <fullName evidence="1">Uncharacterized protein</fullName>
    </submittedName>
</protein>
<proteinExistence type="predicted"/>
<keyword evidence="2" id="KW-1185">Reference proteome</keyword>